<reference evidence="2" key="1">
    <citation type="submission" date="2020-11" db="EMBL/GenBank/DDBJ databases">
        <authorList>
            <consortium name="DOE Joint Genome Institute"/>
            <person name="Ahrendt S."/>
            <person name="Riley R."/>
            <person name="Andreopoulos W."/>
            <person name="Labutti K."/>
            <person name="Pangilinan J."/>
            <person name="Ruiz-Duenas F.J."/>
            <person name="Barrasa J.M."/>
            <person name="Sanchez-Garcia M."/>
            <person name="Camarero S."/>
            <person name="Miyauchi S."/>
            <person name="Serrano A."/>
            <person name="Linde D."/>
            <person name="Babiker R."/>
            <person name="Drula E."/>
            <person name="Ayuso-Fernandez I."/>
            <person name="Pacheco R."/>
            <person name="Padilla G."/>
            <person name="Ferreira P."/>
            <person name="Barriuso J."/>
            <person name="Kellner H."/>
            <person name="Castanera R."/>
            <person name="Alfaro M."/>
            <person name="Ramirez L."/>
            <person name="Pisabarro A.G."/>
            <person name="Kuo A."/>
            <person name="Tritt A."/>
            <person name="Lipzen A."/>
            <person name="He G."/>
            <person name="Yan M."/>
            <person name="Ng V."/>
            <person name="Cullen D."/>
            <person name="Martin F."/>
            <person name="Rosso M.-N."/>
            <person name="Henrissat B."/>
            <person name="Hibbett D."/>
            <person name="Martinez A.T."/>
            <person name="Grigoriev I.V."/>
        </authorList>
    </citation>
    <scope>NUCLEOTIDE SEQUENCE</scope>
    <source>
        <strain evidence="2">AH 40177</strain>
    </source>
</reference>
<accession>A0A9P5Q322</accession>
<name>A0A9P5Q322_9AGAR</name>
<keyword evidence="1" id="KW-1133">Transmembrane helix</keyword>
<feature type="transmembrane region" description="Helical" evidence="1">
    <location>
        <begin position="150"/>
        <end position="168"/>
    </location>
</feature>
<feature type="transmembrane region" description="Helical" evidence="1">
    <location>
        <begin position="94"/>
        <end position="113"/>
    </location>
</feature>
<gene>
    <name evidence="2" type="ORF">BDP27DRAFT_1359680</name>
</gene>
<sequence>MAGMNCFCKKKEEITSRYRTNKFWLYSVAFVFLFGMTAAELGLVSDLLHKGGNNVENYPSAEFKHDLGILLFTCIAEFLYIIGHAFIEMGLNIFINFSLAVFWGAGAGILFQVSPFESRTCDKSSSVFTSNWASYADNCSRVVAMQGLAWALWGLSLTLMFGMFFHLVEFKTRRNVSIPSRKDAKRSVASQRGTSTCLAAVLSAVKALNLSSKYLAGLERGMTYELKLLLLEPVSDIETAQNYRNEETFGEAWKPWRVKPWFDPVRSYRRK</sequence>
<dbReference type="AlphaFoldDB" id="A0A9P5Q322"/>
<comment type="caution">
    <text evidence="2">The sequence shown here is derived from an EMBL/GenBank/DDBJ whole genome shotgun (WGS) entry which is preliminary data.</text>
</comment>
<keyword evidence="1" id="KW-0812">Transmembrane</keyword>
<dbReference type="EMBL" id="JADNRY010000014">
    <property type="protein sequence ID" value="KAF9074156.1"/>
    <property type="molecule type" value="Genomic_DNA"/>
</dbReference>
<keyword evidence="1" id="KW-0472">Membrane</keyword>
<feature type="transmembrane region" description="Helical" evidence="1">
    <location>
        <begin position="67"/>
        <end position="87"/>
    </location>
</feature>
<evidence type="ECO:0000313" key="3">
    <source>
        <dbReference type="Proteomes" id="UP000772434"/>
    </source>
</evidence>
<evidence type="ECO:0000256" key="1">
    <source>
        <dbReference type="SAM" id="Phobius"/>
    </source>
</evidence>
<dbReference type="Proteomes" id="UP000772434">
    <property type="component" value="Unassembled WGS sequence"/>
</dbReference>
<dbReference type="OrthoDB" id="2558918at2759"/>
<keyword evidence="3" id="KW-1185">Reference proteome</keyword>
<feature type="transmembrane region" description="Helical" evidence="1">
    <location>
        <begin position="23"/>
        <end position="47"/>
    </location>
</feature>
<organism evidence="2 3">
    <name type="scientific">Rhodocollybia butyracea</name>
    <dbReference type="NCBI Taxonomy" id="206335"/>
    <lineage>
        <taxon>Eukaryota</taxon>
        <taxon>Fungi</taxon>
        <taxon>Dikarya</taxon>
        <taxon>Basidiomycota</taxon>
        <taxon>Agaricomycotina</taxon>
        <taxon>Agaricomycetes</taxon>
        <taxon>Agaricomycetidae</taxon>
        <taxon>Agaricales</taxon>
        <taxon>Marasmiineae</taxon>
        <taxon>Omphalotaceae</taxon>
        <taxon>Rhodocollybia</taxon>
    </lineage>
</organism>
<evidence type="ECO:0000313" key="2">
    <source>
        <dbReference type="EMBL" id="KAF9074156.1"/>
    </source>
</evidence>
<proteinExistence type="predicted"/>
<protein>
    <submittedName>
        <fullName evidence="2">Uncharacterized protein</fullName>
    </submittedName>
</protein>